<accession>A0AAN0NLV2</accession>
<gene>
    <name evidence="3" type="ORF">AABB31_22365</name>
</gene>
<dbReference type="Gene3D" id="3.40.190.10">
    <property type="entry name" value="Periplasmic binding protein-like II"/>
    <property type="match status" value="2"/>
</dbReference>
<organism evidence="3 4">
    <name type="scientific">Yoonia rhodophyticola</name>
    <dbReference type="NCBI Taxonomy" id="3137370"/>
    <lineage>
        <taxon>Bacteria</taxon>
        <taxon>Pseudomonadati</taxon>
        <taxon>Pseudomonadota</taxon>
        <taxon>Alphaproteobacteria</taxon>
        <taxon>Rhodobacterales</taxon>
        <taxon>Paracoccaceae</taxon>
        <taxon>Yoonia</taxon>
    </lineage>
</organism>
<evidence type="ECO:0000256" key="1">
    <source>
        <dbReference type="ARBA" id="ARBA00022729"/>
    </source>
</evidence>
<name>A0AAN0NLV2_9RHOB</name>
<evidence type="ECO:0000313" key="3">
    <source>
        <dbReference type="EMBL" id="WZU67619.1"/>
    </source>
</evidence>
<dbReference type="RefSeq" id="WP_342076929.1">
    <property type="nucleotide sequence ID" value="NZ_CP151767.2"/>
</dbReference>
<dbReference type="GO" id="GO:0030288">
    <property type="term" value="C:outer membrane-bounded periplasmic space"/>
    <property type="evidence" value="ECO:0007669"/>
    <property type="project" value="TreeGrafter"/>
</dbReference>
<evidence type="ECO:0000256" key="2">
    <source>
        <dbReference type="SAM" id="SignalP"/>
    </source>
</evidence>
<proteinExistence type="predicted"/>
<feature type="chain" id="PRO_5043015078" evidence="2">
    <location>
        <begin position="19"/>
        <end position="333"/>
    </location>
</feature>
<dbReference type="InterPro" id="IPR006059">
    <property type="entry name" value="SBP"/>
</dbReference>
<dbReference type="SUPFAM" id="SSF53850">
    <property type="entry name" value="Periplasmic binding protein-like II"/>
    <property type="match status" value="1"/>
</dbReference>
<dbReference type="Pfam" id="PF13416">
    <property type="entry name" value="SBP_bac_8"/>
    <property type="match status" value="1"/>
</dbReference>
<dbReference type="KEGG" id="yrh:AABB31_22365"/>
<protein>
    <submittedName>
        <fullName evidence="3">ABC transporter substrate-binding protein</fullName>
    </submittedName>
</protein>
<dbReference type="AlphaFoldDB" id="A0AAN0NLV2"/>
<reference evidence="3 4" key="2">
    <citation type="submission" date="2024-08" db="EMBL/GenBank/DDBJ databases">
        <title>Phylogenomic analyses of a clade within the roseobacter group suggest taxonomic reassignments of species of the genera Aestuariivita, Citreicella, Loktanella, Nautella, Pelagibaca, Ruegeria, Thalassobius, Thiobacimonas and Tropicibacter, and the proposal o.</title>
        <authorList>
            <person name="Jeon C.O."/>
        </authorList>
    </citation>
    <scope>NUCLEOTIDE SEQUENCE [LARGE SCALE GENOMIC DNA]</scope>
    <source>
        <strain evidence="3 4">SS1-5</strain>
    </source>
</reference>
<dbReference type="PANTHER" id="PTHR30006">
    <property type="entry name" value="THIAMINE-BINDING PERIPLASMIC PROTEIN-RELATED"/>
    <property type="match status" value="1"/>
</dbReference>
<evidence type="ECO:0000313" key="4">
    <source>
        <dbReference type="Proteomes" id="UP001470809"/>
    </source>
</evidence>
<reference evidence="4" key="1">
    <citation type="submission" date="2024-04" db="EMBL/GenBank/DDBJ databases">
        <title>Phylogenomic analyses of a clade within the roseobacter group suggest taxonomic reassignments of species of the genera Aestuariivita, Citreicella, Loktanella, Nautella, Pelagibaca, Ruegeria, Thalassobius, Thiobacimonas and Tropicibacter, and the proposal o.</title>
        <authorList>
            <person name="Jeon C.O."/>
        </authorList>
    </citation>
    <scope>NUCLEOTIDE SEQUENCE [LARGE SCALE GENOMIC DNA]</scope>
    <source>
        <strain evidence="4">SS1-5</strain>
    </source>
</reference>
<dbReference type="EMBL" id="CP151767">
    <property type="protein sequence ID" value="WZU67619.1"/>
    <property type="molecule type" value="Genomic_DNA"/>
</dbReference>
<feature type="signal peptide" evidence="2">
    <location>
        <begin position="1"/>
        <end position="18"/>
    </location>
</feature>
<keyword evidence="4" id="KW-1185">Reference proteome</keyword>
<dbReference type="PANTHER" id="PTHR30006:SF25">
    <property type="entry name" value="PHOSPHOGLYCERATE TRANSPORT REGULATORY PROTEIN PGTC"/>
    <property type="match status" value="1"/>
</dbReference>
<keyword evidence="1 2" id="KW-0732">Signal</keyword>
<dbReference type="Proteomes" id="UP001470809">
    <property type="component" value="Chromosome"/>
</dbReference>
<sequence length="333" mass="36865">MRYIYAFILSLLPATLTAQDWEDERFFGDPDAAVTLQIVSSTDTTFFAPIIDGFLAENPDTAIAYFVTGTADIDQIFRVDPKAFDLVISSAMDLQLKLANDGFAMRLSDIVHPQWAQWRQSVFAFTREPAAIVLNKAAFAGHPIPKTRQDVITALRDRPEVFRGRLGTYDVRQSGVGYLFATQDGRVSETYWRLMEVMGGLNARLYCCSGQMIDDLMTGKIAMAYNVLGSYAAARADASDRIEIILPSDFPTTMMRTVLVSGQTREPDRAAAFVAYLLDPQSPGRVQSALPALAPGDDSGRAATIALGPALMTYLDDLKRRTFIEEWENAMIQ</sequence>